<feature type="signal peptide" evidence="2">
    <location>
        <begin position="1"/>
        <end position="26"/>
    </location>
</feature>
<dbReference type="SUPFAM" id="SSF55816">
    <property type="entry name" value="5'-nucleotidase (syn. UDP-sugar hydrolase), C-terminal domain"/>
    <property type="match status" value="1"/>
</dbReference>
<dbReference type="Gene3D" id="3.90.780.10">
    <property type="entry name" value="5'-Nucleotidase, C-terminal domain"/>
    <property type="match status" value="1"/>
</dbReference>
<dbReference type="InterPro" id="IPR004843">
    <property type="entry name" value="Calcineurin-like_PHP"/>
</dbReference>
<proteinExistence type="inferred from homology"/>
<sequence length="550" mass="57562">MRVPRRALLRTTVHAALAGAASLPLAAPFPRRAAADPAARVTLLHLNDFHSRHEPVNAEVNTCRAEDASRGGCLGGSARLATGLRLGRARAAAAGRAVLQVDAGDQFMGSLFYTHYRGDAELAVMRTTGCEVMVPGNHEFDNGPENFARFVRAAPFPILSANIDATAEPSLAGTMRPWMTVERGGARLALVGVTTTTTPSVSSPGPTLRFRNAEEAVSRAIAEIRAADARAGRASTVVVISHRGLEADQRLAAHVAGVDVIVGGHSHTLLSNSVARAEGPSPVLADGPDRPVRIVQAGAYGRYLGHLELDLGPDGRVLAHGGDTTALTQDIPPDPEVAALVATLAVPLQETLRRRVSRAAAPIGNGNCRTGECALGNLIADAMLAALPVAEVAIHNGGGLRAGLPAGEVTLGDLLTVMPFGNTLSLLRLRGADLRAALEHGLRRAPEPSGAFPQVAGMRLRWNPAAPPGQRVEEVQVMLDGRLAPLDPERAYVVVTHSFLRSGGDGYAVLRDRTLEGYATGPLLTDAVVPYLQAHAPLAPRRDGRIAAVG</sequence>
<dbReference type="GO" id="GO:0016787">
    <property type="term" value="F:hydrolase activity"/>
    <property type="evidence" value="ECO:0007669"/>
    <property type="project" value="UniProtKB-KW"/>
</dbReference>
<dbReference type="InterPro" id="IPR036907">
    <property type="entry name" value="5'-Nucleotdase_C_sf"/>
</dbReference>
<feature type="domain" description="Calcineurin-like phosphoesterase" evidence="3">
    <location>
        <begin position="42"/>
        <end position="268"/>
    </location>
</feature>
<reference evidence="5" key="1">
    <citation type="submission" date="2022-04" db="EMBL/GenBank/DDBJ databases">
        <title>Roseomonas acroporae sp. nov., isolated from coral Acropora digitifera.</title>
        <authorList>
            <person name="Sun H."/>
        </authorList>
    </citation>
    <scope>NUCLEOTIDE SEQUENCE</scope>
    <source>
        <strain evidence="5">NAR14</strain>
    </source>
</reference>
<dbReference type="PROSITE" id="PS51318">
    <property type="entry name" value="TAT"/>
    <property type="match status" value="1"/>
</dbReference>
<dbReference type="Pfam" id="PF00149">
    <property type="entry name" value="Metallophos"/>
    <property type="match status" value="1"/>
</dbReference>
<dbReference type="GO" id="GO:0009166">
    <property type="term" value="P:nucleotide catabolic process"/>
    <property type="evidence" value="ECO:0007669"/>
    <property type="project" value="InterPro"/>
</dbReference>
<evidence type="ECO:0000313" key="5">
    <source>
        <dbReference type="EMBL" id="MCK8787176.1"/>
    </source>
</evidence>
<evidence type="ECO:0000259" key="3">
    <source>
        <dbReference type="Pfam" id="PF00149"/>
    </source>
</evidence>
<keyword evidence="2" id="KW-0547">Nucleotide-binding</keyword>
<dbReference type="Gene3D" id="3.60.21.10">
    <property type="match status" value="1"/>
</dbReference>
<feature type="chain" id="PRO_5041015598" evidence="2">
    <location>
        <begin position="27"/>
        <end position="550"/>
    </location>
</feature>
<keyword evidence="2" id="KW-0378">Hydrolase</keyword>
<comment type="caution">
    <text evidence="5">The sequence shown here is derived from an EMBL/GenBank/DDBJ whole genome shotgun (WGS) entry which is preliminary data.</text>
</comment>
<evidence type="ECO:0000259" key="4">
    <source>
        <dbReference type="Pfam" id="PF02872"/>
    </source>
</evidence>
<dbReference type="PRINTS" id="PR01607">
    <property type="entry name" value="APYRASEFAMLY"/>
</dbReference>
<dbReference type="InterPro" id="IPR006179">
    <property type="entry name" value="5_nucleotidase/apyrase"/>
</dbReference>
<dbReference type="GO" id="GO:0000166">
    <property type="term" value="F:nucleotide binding"/>
    <property type="evidence" value="ECO:0007669"/>
    <property type="project" value="UniProtKB-KW"/>
</dbReference>
<dbReference type="PANTHER" id="PTHR11575:SF24">
    <property type="entry name" value="5'-NUCLEOTIDASE"/>
    <property type="match status" value="1"/>
</dbReference>
<evidence type="ECO:0000256" key="2">
    <source>
        <dbReference type="RuleBase" id="RU362119"/>
    </source>
</evidence>
<dbReference type="SUPFAM" id="SSF56300">
    <property type="entry name" value="Metallo-dependent phosphatases"/>
    <property type="match status" value="1"/>
</dbReference>
<dbReference type="InterPro" id="IPR029052">
    <property type="entry name" value="Metallo-depent_PP-like"/>
</dbReference>
<dbReference type="InterPro" id="IPR008334">
    <property type="entry name" value="5'-Nucleotdase_C"/>
</dbReference>
<organism evidence="5 6">
    <name type="scientific">Roseomonas acroporae</name>
    <dbReference type="NCBI Taxonomy" id="2937791"/>
    <lineage>
        <taxon>Bacteria</taxon>
        <taxon>Pseudomonadati</taxon>
        <taxon>Pseudomonadota</taxon>
        <taxon>Alphaproteobacteria</taxon>
        <taxon>Acetobacterales</taxon>
        <taxon>Roseomonadaceae</taxon>
        <taxon>Roseomonas</taxon>
    </lineage>
</organism>
<dbReference type="AlphaFoldDB" id="A0A9X1YBQ0"/>
<name>A0A9X1YBQ0_9PROT</name>
<keyword evidence="6" id="KW-1185">Reference proteome</keyword>
<keyword evidence="1 2" id="KW-0732">Signal</keyword>
<feature type="domain" description="5'-Nucleotidase C-terminal" evidence="4">
    <location>
        <begin position="365"/>
        <end position="510"/>
    </location>
</feature>
<dbReference type="Proteomes" id="UP001139516">
    <property type="component" value="Unassembled WGS sequence"/>
</dbReference>
<dbReference type="RefSeq" id="WP_248669227.1">
    <property type="nucleotide sequence ID" value="NZ_JALPRX010000108.1"/>
</dbReference>
<evidence type="ECO:0000313" key="6">
    <source>
        <dbReference type="Proteomes" id="UP001139516"/>
    </source>
</evidence>
<protein>
    <submittedName>
        <fullName evidence="5">5'-nucleotidase C-terminal domain-containing protein</fullName>
    </submittedName>
</protein>
<dbReference type="InterPro" id="IPR006311">
    <property type="entry name" value="TAT_signal"/>
</dbReference>
<comment type="similarity">
    <text evidence="2">Belongs to the 5'-nucleotidase family.</text>
</comment>
<dbReference type="EMBL" id="JALPRX010000108">
    <property type="protein sequence ID" value="MCK8787176.1"/>
    <property type="molecule type" value="Genomic_DNA"/>
</dbReference>
<gene>
    <name evidence="5" type="ORF">M0638_22640</name>
</gene>
<accession>A0A9X1YBQ0</accession>
<dbReference type="PANTHER" id="PTHR11575">
    <property type="entry name" value="5'-NUCLEOTIDASE-RELATED"/>
    <property type="match status" value="1"/>
</dbReference>
<dbReference type="Pfam" id="PF02872">
    <property type="entry name" value="5_nucleotid_C"/>
    <property type="match status" value="1"/>
</dbReference>
<evidence type="ECO:0000256" key="1">
    <source>
        <dbReference type="ARBA" id="ARBA00022729"/>
    </source>
</evidence>